<evidence type="ECO:0000313" key="2">
    <source>
        <dbReference type="EMBL" id="CAA9546604.1"/>
    </source>
</evidence>
<accession>A0A6J4UFD7</accession>
<sequence>VRRGRGAPPRADDDWCPRSCRHRRAPDRPRAPVLRRRQASDPDRRWREPGRARLARYRLDRTEGRHRRLSCALSPPRARARRSIEPGDPDTGDLGAAYLRRVRLV</sequence>
<feature type="compositionally biased region" description="Basic and acidic residues" evidence="1">
    <location>
        <begin position="38"/>
        <end position="47"/>
    </location>
</feature>
<gene>
    <name evidence="2" type="ORF">AVDCRST_MAG73-2476</name>
</gene>
<dbReference type="AlphaFoldDB" id="A0A6J4UFD7"/>
<name>A0A6J4UFD7_9BACT</name>
<feature type="non-terminal residue" evidence="2">
    <location>
        <position position="1"/>
    </location>
</feature>
<reference evidence="2" key="1">
    <citation type="submission" date="2020-02" db="EMBL/GenBank/DDBJ databases">
        <authorList>
            <person name="Meier V. D."/>
        </authorList>
    </citation>
    <scope>NUCLEOTIDE SEQUENCE</scope>
    <source>
        <strain evidence="2">AVDCRST_MAG73</strain>
    </source>
</reference>
<feature type="non-terminal residue" evidence="2">
    <location>
        <position position="105"/>
    </location>
</feature>
<evidence type="ECO:0000256" key="1">
    <source>
        <dbReference type="SAM" id="MobiDB-lite"/>
    </source>
</evidence>
<dbReference type="EMBL" id="CADCWE010000164">
    <property type="protein sequence ID" value="CAA9546604.1"/>
    <property type="molecule type" value="Genomic_DNA"/>
</dbReference>
<feature type="region of interest" description="Disordered" evidence="1">
    <location>
        <begin position="68"/>
        <end position="94"/>
    </location>
</feature>
<proteinExistence type="predicted"/>
<organism evidence="2">
    <name type="scientific">uncultured Thermomicrobiales bacterium</name>
    <dbReference type="NCBI Taxonomy" id="1645740"/>
    <lineage>
        <taxon>Bacteria</taxon>
        <taxon>Pseudomonadati</taxon>
        <taxon>Thermomicrobiota</taxon>
        <taxon>Thermomicrobia</taxon>
        <taxon>Thermomicrobiales</taxon>
        <taxon>environmental samples</taxon>
    </lineage>
</organism>
<protein>
    <submittedName>
        <fullName evidence="2">Uncharacterized protein</fullName>
    </submittedName>
</protein>
<feature type="region of interest" description="Disordered" evidence="1">
    <location>
        <begin position="1"/>
        <end position="47"/>
    </location>
</feature>